<dbReference type="GO" id="GO:0005811">
    <property type="term" value="C:lipid droplet"/>
    <property type="evidence" value="ECO:0007669"/>
    <property type="project" value="TreeGrafter"/>
</dbReference>
<comment type="caution">
    <text evidence="4">The sequence shown here is derived from an EMBL/GenBank/DDBJ whole genome shotgun (WGS) entry which is preliminary data.</text>
</comment>
<keyword evidence="2" id="KW-0442">Lipid degradation</keyword>
<dbReference type="SUPFAM" id="SSF53474">
    <property type="entry name" value="alpha/beta-Hydrolases"/>
    <property type="match status" value="1"/>
</dbReference>
<dbReference type="InterPro" id="IPR029058">
    <property type="entry name" value="AB_hydrolase_fold"/>
</dbReference>
<evidence type="ECO:0000313" key="4">
    <source>
        <dbReference type="EMBL" id="KAH1894017.1"/>
    </source>
</evidence>
<protein>
    <recommendedName>
        <fullName evidence="3">DUF676 domain-containing protein</fullName>
    </recommendedName>
</protein>
<dbReference type="AlphaFoldDB" id="A0A229WSE6"/>
<evidence type="ECO:0000313" key="5">
    <source>
        <dbReference type="Proteomes" id="UP000813423"/>
    </source>
</evidence>
<dbReference type="PANTHER" id="PTHR12482">
    <property type="entry name" value="LIPASE ROG1-RELATED-RELATED"/>
    <property type="match status" value="1"/>
</dbReference>
<comment type="similarity">
    <text evidence="1">Belongs to the putative lipase ROG1 family.</text>
</comment>
<dbReference type="InterPro" id="IPR044294">
    <property type="entry name" value="Lipase-like"/>
</dbReference>
<dbReference type="EMBL" id="JAIBSC010000166">
    <property type="protein sequence ID" value="KAH1894017.1"/>
    <property type="molecule type" value="Genomic_DNA"/>
</dbReference>
<evidence type="ECO:0000256" key="2">
    <source>
        <dbReference type="ARBA" id="ARBA00022963"/>
    </source>
</evidence>
<name>A0A229WSE6_ASPFM</name>
<organism evidence="4 5">
    <name type="scientific">Aspergillus fumigatus</name>
    <name type="common">Neosartorya fumigata</name>
    <dbReference type="NCBI Taxonomy" id="746128"/>
    <lineage>
        <taxon>Eukaryota</taxon>
        <taxon>Fungi</taxon>
        <taxon>Dikarya</taxon>
        <taxon>Ascomycota</taxon>
        <taxon>Pezizomycotina</taxon>
        <taxon>Eurotiomycetes</taxon>
        <taxon>Eurotiomycetidae</taxon>
        <taxon>Eurotiales</taxon>
        <taxon>Aspergillaceae</taxon>
        <taxon>Aspergillus</taxon>
        <taxon>Aspergillus subgen. Fumigati</taxon>
    </lineage>
</organism>
<sequence>MSQKVDHLCVLVHGLWGNPSHLDYLTASLRERYGEDRLYILAAKGNSGNFTYDGIELGGERLAHEIEDTLGALDAEGTHIKKLSVIGYSLGGLVARYALGLLHARGWFDKLEPVNFTTFVSPHVGVRMPLKGIRDHIFNGLGARTLSMSGRQMFMVDEFRDTGRPLLSILADPDSIFMKALAKFRNRSVYANIVNDRSTAFFTTALSTTNPFQDLENVNVNYVKGYEPVVIDPDDYFLPPKKQEPPSFFSRLWQNIKGTLTQVAISLLVVVFVPIGVVLYLVNAAVQTYRSHRRIRLHEDGKAGVLISNYRVPVIVKDMQSAVEDAFESATAMQDPAYLSNARTRAGKKESLPQTPAVSKTGALENQTCTLDETSSALPDQKRDATLALTPAQFSIIESLNSVGFRKYPVWIHNHSHSHAAIIVRMAKKGFEEGKVVVKHWLDNEFDIE</sequence>
<keyword evidence="2" id="KW-0443">Lipid metabolism</keyword>
<dbReference type="Proteomes" id="UP000813423">
    <property type="component" value="Unassembled WGS sequence"/>
</dbReference>
<accession>A0A229WSE6</accession>
<dbReference type="GO" id="GO:0004622">
    <property type="term" value="F:phosphatidylcholine lysophospholipase activity"/>
    <property type="evidence" value="ECO:0007669"/>
    <property type="project" value="TreeGrafter"/>
</dbReference>
<evidence type="ECO:0000259" key="3">
    <source>
        <dbReference type="Pfam" id="PF05057"/>
    </source>
</evidence>
<evidence type="ECO:0000256" key="1">
    <source>
        <dbReference type="ARBA" id="ARBA00007920"/>
    </source>
</evidence>
<dbReference type="FunFam" id="3.40.50.1820:FF:000223">
    <property type="entry name" value="Lipase/serine esterase"/>
    <property type="match status" value="1"/>
</dbReference>
<dbReference type="GO" id="GO:0047372">
    <property type="term" value="F:monoacylglycerol lipase activity"/>
    <property type="evidence" value="ECO:0007669"/>
    <property type="project" value="TreeGrafter"/>
</dbReference>
<reference evidence="4" key="1">
    <citation type="submission" date="2021-08" db="EMBL/GenBank/DDBJ databases">
        <title>Global Aspergillus fumigatus from environmental and clinical sources.</title>
        <authorList>
            <person name="Barber A."/>
            <person name="Sae-Ong T."/>
        </authorList>
    </citation>
    <scope>NUCLEOTIDE SEQUENCE</scope>
    <source>
        <strain evidence="4">NRZ-2016-071</strain>
    </source>
</reference>
<dbReference type="OMA" id="FCTPHVG"/>
<proteinExistence type="inferred from homology"/>
<feature type="domain" description="DUF676" evidence="3">
    <location>
        <begin position="3"/>
        <end position="204"/>
    </location>
</feature>
<dbReference type="GO" id="GO:0016042">
    <property type="term" value="P:lipid catabolic process"/>
    <property type="evidence" value="ECO:0007669"/>
    <property type="project" value="UniProtKB-KW"/>
</dbReference>
<dbReference type="Gene3D" id="3.40.50.1820">
    <property type="entry name" value="alpha/beta hydrolase"/>
    <property type="match status" value="1"/>
</dbReference>
<dbReference type="PANTHER" id="PTHR12482:SF65">
    <property type="entry name" value="ESTERASE, PUTATIVE (AFU_ORTHOLOGUE AFUA_3G12320)-RELATED"/>
    <property type="match status" value="1"/>
</dbReference>
<dbReference type="InterPro" id="IPR007751">
    <property type="entry name" value="DUF676_lipase-like"/>
</dbReference>
<gene>
    <name evidence="4" type="ORF">KXV57_002573</name>
</gene>
<dbReference type="Pfam" id="PF05057">
    <property type="entry name" value="DUF676"/>
    <property type="match status" value="1"/>
</dbReference>